<dbReference type="SMART" id="SM00332">
    <property type="entry name" value="PP2Cc"/>
    <property type="match status" value="1"/>
</dbReference>
<organism evidence="2 3">
    <name type="scientific">Helcococcus bovis</name>
    <dbReference type="NCBI Taxonomy" id="3153252"/>
    <lineage>
        <taxon>Bacteria</taxon>
        <taxon>Bacillati</taxon>
        <taxon>Bacillota</taxon>
        <taxon>Tissierellia</taxon>
        <taxon>Tissierellales</taxon>
        <taxon>Peptoniphilaceae</taxon>
        <taxon>Helcococcus</taxon>
    </lineage>
</organism>
<comment type="caution">
    <text evidence="2">The sequence shown here is derived from an EMBL/GenBank/DDBJ whole genome shotgun (WGS) entry which is preliminary data.</text>
</comment>
<evidence type="ECO:0000313" key="2">
    <source>
        <dbReference type="EMBL" id="MFM1524720.1"/>
    </source>
</evidence>
<sequence>MEFYSTTDVGKKRKNNEDCYSNYNSEEFNLFIVADGMGGYSAGEIASNLAVNIIKDYIISNFDKENIFDVIAEAVKKANDYILKESYKKEECRGMGTTIVIALIVEDLLYYSNVGDSRIYTYFENKLNQISKDHSYVQELLDLGAITEEDAKFYPKNLVTSAVGTEDRYKINIDKIPLKKDEYILLCTDGLTDLIDDVDIEDVLQNEYEVKESCEILQYMANSTGGYDNITITIIKY</sequence>
<dbReference type="NCBIfam" id="NF033484">
    <property type="entry name" value="Stp1_PP2C_phos"/>
    <property type="match status" value="1"/>
</dbReference>
<feature type="domain" description="PPM-type phosphatase" evidence="1">
    <location>
        <begin position="2"/>
        <end position="237"/>
    </location>
</feature>
<dbReference type="PANTHER" id="PTHR13832">
    <property type="entry name" value="PROTEIN PHOSPHATASE 2C"/>
    <property type="match status" value="1"/>
</dbReference>
<gene>
    <name evidence="2" type="ORF">ABGF40_03445</name>
</gene>
<dbReference type="EMBL" id="JBFNFH010000005">
    <property type="protein sequence ID" value="MFM1524720.1"/>
    <property type="molecule type" value="Genomic_DNA"/>
</dbReference>
<dbReference type="Proteomes" id="UP001629536">
    <property type="component" value="Unassembled WGS sequence"/>
</dbReference>
<dbReference type="InterPro" id="IPR001932">
    <property type="entry name" value="PPM-type_phosphatase-like_dom"/>
</dbReference>
<dbReference type="RefSeq" id="WP_408126423.1">
    <property type="nucleotide sequence ID" value="NZ_JBFNFH010000005.1"/>
</dbReference>
<evidence type="ECO:0000259" key="1">
    <source>
        <dbReference type="PROSITE" id="PS51746"/>
    </source>
</evidence>
<dbReference type="CDD" id="cd00143">
    <property type="entry name" value="PP2Cc"/>
    <property type="match status" value="1"/>
</dbReference>
<keyword evidence="3" id="KW-1185">Reference proteome</keyword>
<dbReference type="InterPro" id="IPR036457">
    <property type="entry name" value="PPM-type-like_dom_sf"/>
</dbReference>
<dbReference type="PROSITE" id="PS51746">
    <property type="entry name" value="PPM_2"/>
    <property type="match status" value="1"/>
</dbReference>
<evidence type="ECO:0000313" key="3">
    <source>
        <dbReference type="Proteomes" id="UP001629536"/>
    </source>
</evidence>
<name>A0ABW9F5L0_9FIRM</name>
<proteinExistence type="predicted"/>
<dbReference type="Gene3D" id="3.60.40.10">
    <property type="entry name" value="PPM-type phosphatase domain"/>
    <property type="match status" value="1"/>
</dbReference>
<dbReference type="Pfam" id="PF13672">
    <property type="entry name" value="PP2C_2"/>
    <property type="match status" value="1"/>
</dbReference>
<accession>A0ABW9F5L0</accession>
<dbReference type="PANTHER" id="PTHR13832:SF827">
    <property type="entry name" value="PROTEIN PHOSPHATASE 1L"/>
    <property type="match status" value="1"/>
</dbReference>
<dbReference type="SMART" id="SM00331">
    <property type="entry name" value="PP2C_SIG"/>
    <property type="match status" value="1"/>
</dbReference>
<dbReference type="InterPro" id="IPR015655">
    <property type="entry name" value="PP2C"/>
</dbReference>
<protein>
    <submittedName>
        <fullName evidence="2">Stp1/IreP family PP2C-type Ser/Thr phosphatase</fullName>
    </submittedName>
</protein>
<reference evidence="2 3" key="1">
    <citation type="journal article" date="2024" name="Front. Microbiol.">
        <title>Pangenomic and biochemical analyses of Helcococcus ovis reveal widespread tetracycline resistance and a novel bacterial species, Helcococcus bovis.</title>
        <authorList>
            <person name="Cunha F."/>
            <person name="Zhai Y."/>
            <person name="Casaro S."/>
            <person name="Jones K.L."/>
            <person name="Hernandez M."/>
            <person name="Bisinotto R.S."/>
            <person name="Kariyawasam S."/>
            <person name="Brown M.B."/>
            <person name="Phillips A."/>
            <person name="Jeong K.C."/>
            <person name="Galvao K.N."/>
        </authorList>
    </citation>
    <scope>NUCLEOTIDE SEQUENCE [LARGE SCALE GENOMIC DNA]</scope>
    <source>
        <strain evidence="2 3">KG197</strain>
    </source>
</reference>
<dbReference type="SUPFAM" id="SSF81606">
    <property type="entry name" value="PP2C-like"/>
    <property type="match status" value="1"/>
</dbReference>